<reference evidence="4" key="2">
    <citation type="journal article" date="2021" name="Genome Biol. Evol.">
        <title>Developing a high-quality reference genome for a parasitic bivalve with doubly uniparental inheritance (Bivalvia: Unionida).</title>
        <authorList>
            <person name="Smith C.H."/>
        </authorList>
    </citation>
    <scope>NUCLEOTIDE SEQUENCE</scope>
    <source>
        <strain evidence="4">CHS0354</strain>
        <tissue evidence="4">Mantle</tissue>
    </source>
</reference>
<feature type="domain" description="Glycosyl transferase family 1" evidence="3">
    <location>
        <begin position="527"/>
        <end position="687"/>
    </location>
</feature>
<name>A0AAE0S314_9BIVA</name>
<comment type="caution">
    <text evidence="4">The sequence shown here is derived from an EMBL/GenBank/DDBJ whole genome shotgun (WGS) entry which is preliminary data.</text>
</comment>
<keyword evidence="5" id="KW-1185">Reference proteome</keyword>
<dbReference type="AlphaFoldDB" id="A0AAE0S314"/>
<dbReference type="GO" id="GO:0005829">
    <property type="term" value="C:cytosol"/>
    <property type="evidence" value="ECO:0007669"/>
    <property type="project" value="TreeGrafter"/>
</dbReference>
<gene>
    <name evidence="4" type="ORF">CHS0354_035233</name>
</gene>
<dbReference type="Gene3D" id="3.40.50.2000">
    <property type="entry name" value="Glycogen Phosphorylase B"/>
    <property type="match status" value="4"/>
</dbReference>
<dbReference type="InterPro" id="IPR051199">
    <property type="entry name" value="LPS_LOS_Heptosyltrfase"/>
</dbReference>
<proteinExistence type="predicted"/>
<sequence>MLTPLLKEMRARNPKAHIGLVGAPHAEVILQNHPGLYDSFYLVNAPWVKRERQWANFFTLIPLIIRLRRVKWDWGIEVRGDLRQIAFLWLTGARSRIGYTFTGGNSLLTDAIPDDGWLKHIVDHHFQIIQYLYPDCRKETFIPELWLSDEEQNAVSHAEFIIGLHLGASLPLKRLSEKKAAELLSFLLRNYKSKLVIFDSPDQNGLPEKLINSLSSEERVQVKLIQTSLRGFITEIKKCRLFIGMDSAGGHIASALGVPVISIFGPAYAYFCAPVGEQVKVLMLPDSDVPCRPCGQVKCVHAQHHYCLEALPFKASDFLEFYREATSSGQLFSALAAELVKRNRPVSVLCGFPADKFLRNLPRCEIRNGIHIRRCGLRIAGKKNILYRARAYASFMAEALFRLLFSQKNTDWFGVTNPPFIVWVLALVSCIRRRGFHFMFLDIHPEGLIRMEKLNRRTWYVRLWQWLNRRSYHRISFPIVLGRDMVPLLSAVYKIPEDRFHYIPLWSAVETVNPISPEGSPFFAEYNPDNKFIVQYSGNMGLWHDMETFVYAANLMKNEAVRFVFIGNGIRRKSAEELSQKLALNNITWKDFVALGDLPQSLAACDASLITLNKGLQGVAVPSKLYGIMASGRAVLAMVPADSEIALTLKEYDCGVVIEPGDADGLANAIRLLMADPARCRQLGDNACLAYRKNYNLAVAADAVEKLLGL</sequence>
<reference evidence="4" key="1">
    <citation type="journal article" date="2021" name="Genome Biol. Evol.">
        <title>A High-Quality Reference Genome for a Parasitic Bivalve with Doubly Uniparental Inheritance (Bivalvia: Unionida).</title>
        <authorList>
            <person name="Smith C.H."/>
        </authorList>
    </citation>
    <scope>NUCLEOTIDE SEQUENCE</scope>
    <source>
        <strain evidence="4">CHS0354</strain>
    </source>
</reference>
<keyword evidence="1" id="KW-0328">Glycosyltransferase</keyword>
<evidence type="ECO:0000256" key="2">
    <source>
        <dbReference type="ARBA" id="ARBA00022679"/>
    </source>
</evidence>
<evidence type="ECO:0000259" key="3">
    <source>
        <dbReference type="Pfam" id="PF00534"/>
    </source>
</evidence>
<evidence type="ECO:0000256" key="1">
    <source>
        <dbReference type="ARBA" id="ARBA00022676"/>
    </source>
</evidence>
<organism evidence="4 5">
    <name type="scientific">Potamilus streckersoni</name>
    <dbReference type="NCBI Taxonomy" id="2493646"/>
    <lineage>
        <taxon>Eukaryota</taxon>
        <taxon>Metazoa</taxon>
        <taxon>Spiralia</taxon>
        <taxon>Lophotrochozoa</taxon>
        <taxon>Mollusca</taxon>
        <taxon>Bivalvia</taxon>
        <taxon>Autobranchia</taxon>
        <taxon>Heteroconchia</taxon>
        <taxon>Palaeoheterodonta</taxon>
        <taxon>Unionida</taxon>
        <taxon>Unionoidea</taxon>
        <taxon>Unionidae</taxon>
        <taxon>Ambleminae</taxon>
        <taxon>Lampsilini</taxon>
        <taxon>Potamilus</taxon>
    </lineage>
</organism>
<dbReference type="SUPFAM" id="SSF53756">
    <property type="entry name" value="UDP-Glycosyltransferase/glycogen phosphorylase"/>
    <property type="match status" value="2"/>
</dbReference>
<evidence type="ECO:0000313" key="5">
    <source>
        <dbReference type="Proteomes" id="UP001195483"/>
    </source>
</evidence>
<dbReference type="CDD" id="cd03789">
    <property type="entry name" value="GT9_LPS_heptosyltransferase"/>
    <property type="match status" value="1"/>
</dbReference>
<dbReference type="PANTHER" id="PTHR30160">
    <property type="entry name" value="TETRAACYLDISACCHARIDE 4'-KINASE-RELATED"/>
    <property type="match status" value="1"/>
</dbReference>
<evidence type="ECO:0000313" key="4">
    <source>
        <dbReference type="EMBL" id="KAK3584153.1"/>
    </source>
</evidence>
<dbReference type="Pfam" id="PF00534">
    <property type="entry name" value="Glycos_transf_1"/>
    <property type="match status" value="1"/>
</dbReference>
<dbReference type="EMBL" id="JAEAOA010002069">
    <property type="protein sequence ID" value="KAK3584153.1"/>
    <property type="molecule type" value="Genomic_DNA"/>
</dbReference>
<dbReference type="GO" id="GO:0008713">
    <property type="term" value="F:ADP-heptose-lipopolysaccharide heptosyltransferase activity"/>
    <property type="evidence" value="ECO:0007669"/>
    <property type="project" value="TreeGrafter"/>
</dbReference>
<protein>
    <recommendedName>
        <fullName evidence="3">Glycosyl transferase family 1 domain-containing protein</fullName>
    </recommendedName>
</protein>
<dbReference type="Pfam" id="PF01075">
    <property type="entry name" value="Glyco_transf_9"/>
    <property type="match status" value="1"/>
</dbReference>
<keyword evidence="2" id="KW-0808">Transferase</keyword>
<dbReference type="Proteomes" id="UP001195483">
    <property type="component" value="Unassembled WGS sequence"/>
</dbReference>
<accession>A0AAE0S314</accession>
<reference evidence="4" key="3">
    <citation type="submission" date="2023-05" db="EMBL/GenBank/DDBJ databases">
        <authorList>
            <person name="Smith C.H."/>
        </authorList>
    </citation>
    <scope>NUCLEOTIDE SEQUENCE</scope>
    <source>
        <strain evidence="4">CHS0354</strain>
        <tissue evidence="4">Mantle</tissue>
    </source>
</reference>
<dbReference type="CDD" id="cd03794">
    <property type="entry name" value="GT4_WbuB-like"/>
    <property type="match status" value="1"/>
</dbReference>
<dbReference type="InterPro" id="IPR001296">
    <property type="entry name" value="Glyco_trans_1"/>
</dbReference>
<dbReference type="InterPro" id="IPR002201">
    <property type="entry name" value="Glyco_trans_9"/>
</dbReference>